<dbReference type="Proteomes" id="UP001220964">
    <property type="component" value="Unassembled WGS sequence"/>
</dbReference>
<evidence type="ECO:0000256" key="1">
    <source>
        <dbReference type="ARBA" id="ARBA00023122"/>
    </source>
</evidence>
<dbReference type="InterPro" id="IPR051257">
    <property type="entry name" value="Diverse_CBS-Domain"/>
</dbReference>
<keyword evidence="1 2" id="KW-0129">CBS domain</keyword>
<gene>
    <name evidence="4" type="ORF">P1J78_24675</name>
</gene>
<organism evidence="4 5">
    <name type="scientific">Psychromarinibacter sediminicola</name>
    <dbReference type="NCBI Taxonomy" id="3033385"/>
    <lineage>
        <taxon>Bacteria</taxon>
        <taxon>Pseudomonadati</taxon>
        <taxon>Pseudomonadota</taxon>
        <taxon>Alphaproteobacteria</taxon>
        <taxon>Rhodobacterales</taxon>
        <taxon>Paracoccaceae</taxon>
        <taxon>Psychromarinibacter</taxon>
    </lineage>
</organism>
<evidence type="ECO:0000259" key="3">
    <source>
        <dbReference type="PROSITE" id="PS51371"/>
    </source>
</evidence>
<dbReference type="EMBL" id="JARGYC010000171">
    <property type="protein sequence ID" value="MDF0603912.1"/>
    <property type="molecule type" value="Genomic_DNA"/>
</dbReference>
<feature type="domain" description="CBS" evidence="3">
    <location>
        <begin position="76"/>
        <end position="131"/>
    </location>
</feature>
<accession>A0AAE3NXG3</accession>
<dbReference type="PROSITE" id="PS51371">
    <property type="entry name" value="CBS"/>
    <property type="match status" value="2"/>
</dbReference>
<dbReference type="InterPro" id="IPR000644">
    <property type="entry name" value="CBS_dom"/>
</dbReference>
<keyword evidence="5" id="KW-1185">Reference proteome</keyword>
<proteinExistence type="predicted"/>
<reference evidence="4" key="1">
    <citation type="submission" date="2023-03" db="EMBL/GenBank/DDBJ databases">
        <title>Multiphase analysis and comparison of six strains from genera Psychromarinibacter, Lutimaribacter, and Maritimibacter, including a novel species: Psychromarinibacter sediminicola sp. nov.</title>
        <authorList>
            <person name="Wang Y.-H."/>
            <person name="Ye M.-Q."/>
            <person name="Du Z.-J."/>
        </authorList>
    </citation>
    <scope>NUCLEOTIDE SEQUENCE</scope>
    <source>
        <strain evidence="4">C21-152</strain>
    </source>
</reference>
<protein>
    <submittedName>
        <fullName evidence="4">CBS domain-containing protein</fullName>
    </submittedName>
</protein>
<dbReference type="AlphaFoldDB" id="A0AAE3NXG3"/>
<dbReference type="PANTHER" id="PTHR43080">
    <property type="entry name" value="CBS DOMAIN-CONTAINING PROTEIN CBSX3, MITOCHONDRIAL"/>
    <property type="match status" value="1"/>
</dbReference>
<dbReference type="RefSeq" id="WP_275570021.1">
    <property type="nucleotide sequence ID" value="NZ_JARGYC010000171.1"/>
</dbReference>
<evidence type="ECO:0000313" key="5">
    <source>
        <dbReference type="Proteomes" id="UP001220964"/>
    </source>
</evidence>
<name>A0AAE3NXG3_9RHOB</name>
<dbReference type="PANTHER" id="PTHR43080:SF2">
    <property type="entry name" value="CBS DOMAIN-CONTAINING PROTEIN"/>
    <property type="match status" value="1"/>
</dbReference>
<dbReference type="SMART" id="SM00116">
    <property type="entry name" value="CBS"/>
    <property type="match status" value="2"/>
</dbReference>
<feature type="domain" description="CBS" evidence="3">
    <location>
        <begin position="7"/>
        <end position="68"/>
    </location>
</feature>
<comment type="caution">
    <text evidence="4">The sequence shown here is derived from an EMBL/GenBank/DDBJ whole genome shotgun (WGS) entry which is preliminary data.</text>
</comment>
<evidence type="ECO:0000256" key="2">
    <source>
        <dbReference type="PROSITE-ProRule" id="PRU00703"/>
    </source>
</evidence>
<dbReference type="Pfam" id="PF00571">
    <property type="entry name" value="CBS"/>
    <property type="match status" value="2"/>
</dbReference>
<dbReference type="InterPro" id="IPR046342">
    <property type="entry name" value="CBS_dom_sf"/>
</dbReference>
<evidence type="ECO:0000313" key="4">
    <source>
        <dbReference type="EMBL" id="MDF0603912.1"/>
    </source>
</evidence>
<dbReference type="SUPFAM" id="SSF54631">
    <property type="entry name" value="CBS-domain pair"/>
    <property type="match status" value="1"/>
</dbReference>
<sequence>MHIREILHRKGHEVKTVRPDTILEHCAAHMRLERVGALVVCDAEERLKGVIAEGHILQALVDHGPRALHETAADVMDDRPVTCAPGDTIGVVAQRMTRARVRHVPVCEDGKLVGLVSIGDIVRDRFEEMELERGTLRDLAGAHLAAV</sequence>
<dbReference type="Gene3D" id="3.10.580.10">
    <property type="entry name" value="CBS-domain"/>
    <property type="match status" value="1"/>
</dbReference>